<protein>
    <submittedName>
        <fullName evidence="2">Uncharacterized protein</fullName>
    </submittedName>
</protein>
<accession>A0A4Y2IBF8</accession>
<keyword evidence="3" id="KW-1185">Reference proteome</keyword>
<name>A0A4Y2IBF8_ARAVE</name>
<dbReference type="EMBL" id="BGPR01002527">
    <property type="protein sequence ID" value="GBM74945.1"/>
    <property type="molecule type" value="Genomic_DNA"/>
</dbReference>
<gene>
    <name evidence="2" type="ORF">AVEN_173359_1</name>
</gene>
<comment type="caution">
    <text evidence="2">The sequence shown here is derived from an EMBL/GenBank/DDBJ whole genome shotgun (WGS) entry which is preliminary data.</text>
</comment>
<feature type="compositionally biased region" description="Polar residues" evidence="1">
    <location>
        <begin position="33"/>
        <end position="47"/>
    </location>
</feature>
<sequence length="103" mass="11600">MYIVVSSIGYGTITKGIKTPVEDLGPDAEESPPQRQTIATCQTPEDTNTTEKKYQWSHSGVWLTFAAPPKRYSRICANYKPQHGAILYIELKATHREVESLFL</sequence>
<proteinExistence type="predicted"/>
<feature type="region of interest" description="Disordered" evidence="1">
    <location>
        <begin position="19"/>
        <end position="48"/>
    </location>
</feature>
<dbReference type="Proteomes" id="UP000499080">
    <property type="component" value="Unassembled WGS sequence"/>
</dbReference>
<dbReference type="AlphaFoldDB" id="A0A4Y2IBF8"/>
<organism evidence="2 3">
    <name type="scientific">Araneus ventricosus</name>
    <name type="common">Orbweaver spider</name>
    <name type="synonym">Epeira ventricosa</name>
    <dbReference type="NCBI Taxonomy" id="182803"/>
    <lineage>
        <taxon>Eukaryota</taxon>
        <taxon>Metazoa</taxon>
        <taxon>Ecdysozoa</taxon>
        <taxon>Arthropoda</taxon>
        <taxon>Chelicerata</taxon>
        <taxon>Arachnida</taxon>
        <taxon>Araneae</taxon>
        <taxon>Araneomorphae</taxon>
        <taxon>Entelegynae</taxon>
        <taxon>Araneoidea</taxon>
        <taxon>Araneidae</taxon>
        <taxon>Araneus</taxon>
    </lineage>
</organism>
<evidence type="ECO:0000313" key="2">
    <source>
        <dbReference type="EMBL" id="GBM74945.1"/>
    </source>
</evidence>
<evidence type="ECO:0000256" key="1">
    <source>
        <dbReference type="SAM" id="MobiDB-lite"/>
    </source>
</evidence>
<reference evidence="2 3" key="1">
    <citation type="journal article" date="2019" name="Sci. Rep.">
        <title>Orb-weaving spider Araneus ventricosus genome elucidates the spidroin gene catalogue.</title>
        <authorList>
            <person name="Kono N."/>
            <person name="Nakamura H."/>
            <person name="Ohtoshi R."/>
            <person name="Moran D.A.P."/>
            <person name="Shinohara A."/>
            <person name="Yoshida Y."/>
            <person name="Fujiwara M."/>
            <person name="Mori M."/>
            <person name="Tomita M."/>
            <person name="Arakawa K."/>
        </authorList>
    </citation>
    <scope>NUCLEOTIDE SEQUENCE [LARGE SCALE GENOMIC DNA]</scope>
</reference>
<evidence type="ECO:0000313" key="3">
    <source>
        <dbReference type="Proteomes" id="UP000499080"/>
    </source>
</evidence>